<dbReference type="Proteomes" id="UP001201980">
    <property type="component" value="Unassembled WGS sequence"/>
</dbReference>
<protein>
    <submittedName>
        <fullName evidence="2">Uncharacterized protein</fullName>
    </submittedName>
</protein>
<evidence type="ECO:0000313" key="3">
    <source>
        <dbReference type="Proteomes" id="UP001201980"/>
    </source>
</evidence>
<gene>
    <name evidence="2" type="ORF">MKZ38_008974</name>
</gene>
<evidence type="ECO:0000256" key="1">
    <source>
        <dbReference type="SAM" id="MobiDB-lite"/>
    </source>
</evidence>
<keyword evidence="3" id="KW-1185">Reference proteome</keyword>
<feature type="compositionally biased region" description="Polar residues" evidence="1">
    <location>
        <begin position="1"/>
        <end position="14"/>
    </location>
</feature>
<dbReference type="EMBL" id="JAKWBI020000064">
    <property type="protein sequence ID" value="KAJ2904042.1"/>
    <property type="molecule type" value="Genomic_DNA"/>
</dbReference>
<feature type="region of interest" description="Disordered" evidence="1">
    <location>
        <begin position="1"/>
        <end position="20"/>
    </location>
</feature>
<comment type="caution">
    <text evidence="2">The sequence shown here is derived from an EMBL/GenBank/DDBJ whole genome shotgun (WGS) entry which is preliminary data.</text>
</comment>
<reference evidence="2" key="1">
    <citation type="submission" date="2022-07" db="EMBL/GenBank/DDBJ databases">
        <title>Draft genome sequence of Zalerion maritima ATCC 34329, a (micro)plastics degrading marine fungus.</title>
        <authorList>
            <person name="Paco A."/>
            <person name="Goncalves M.F.M."/>
            <person name="Rocha-Santos T.A.P."/>
            <person name="Alves A."/>
        </authorList>
    </citation>
    <scope>NUCLEOTIDE SEQUENCE</scope>
    <source>
        <strain evidence="2">ATCC 34329</strain>
    </source>
</reference>
<sequence length="126" mass="13603">MLETASENQNSRIHPSTGRHVTKQILAIPAQRSTGSLPRLTNGHQKPLVDLNDTLVAANLAATIGHGRGRLAPGLLRPTTATSCWPAVQLAWHLRRWSPTQREAGGKVPPCSYGRTPSSLCNFLPP</sequence>
<name>A0AAD5WVY6_9PEZI</name>
<accession>A0AAD5WVY6</accession>
<evidence type="ECO:0000313" key="2">
    <source>
        <dbReference type="EMBL" id="KAJ2904042.1"/>
    </source>
</evidence>
<proteinExistence type="predicted"/>
<dbReference type="AlphaFoldDB" id="A0AAD5WVY6"/>
<organism evidence="2 3">
    <name type="scientific">Zalerion maritima</name>
    <dbReference type="NCBI Taxonomy" id="339359"/>
    <lineage>
        <taxon>Eukaryota</taxon>
        <taxon>Fungi</taxon>
        <taxon>Dikarya</taxon>
        <taxon>Ascomycota</taxon>
        <taxon>Pezizomycotina</taxon>
        <taxon>Sordariomycetes</taxon>
        <taxon>Lulworthiomycetidae</taxon>
        <taxon>Lulworthiales</taxon>
        <taxon>Lulworthiaceae</taxon>
        <taxon>Zalerion</taxon>
    </lineage>
</organism>